<dbReference type="AlphaFoldDB" id="A0A3D8TR09"/>
<evidence type="ECO:0000259" key="2">
    <source>
        <dbReference type="Pfam" id="PF03551"/>
    </source>
</evidence>
<dbReference type="PANTHER" id="PTHR43252:SF7">
    <property type="entry name" value="TRANSCRIPTIONAL REGULATOR YQJI"/>
    <property type="match status" value="1"/>
</dbReference>
<dbReference type="PANTHER" id="PTHR43252">
    <property type="entry name" value="TRANSCRIPTIONAL REGULATOR YQJI"/>
    <property type="match status" value="1"/>
</dbReference>
<dbReference type="SUPFAM" id="SSF46785">
    <property type="entry name" value="Winged helix' DNA-binding domain"/>
    <property type="match status" value="1"/>
</dbReference>
<protein>
    <recommendedName>
        <fullName evidence="2">Transcription regulator PadR N-terminal domain-containing protein</fullName>
    </recommendedName>
</protein>
<evidence type="ECO:0000313" key="3">
    <source>
        <dbReference type="EMBL" id="RDX01061.1"/>
    </source>
</evidence>
<dbReference type="Gene3D" id="1.10.10.10">
    <property type="entry name" value="Winged helix-like DNA-binding domain superfamily/Winged helix DNA-binding domain"/>
    <property type="match status" value="1"/>
</dbReference>
<feature type="coiled-coil region" evidence="1">
    <location>
        <begin position="108"/>
        <end position="135"/>
    </location>
</feature>
<dbReference type="EMBL" id="LARY01000002">
    <property type="protein sequence ID" value="RDX01061.1"/>
    <property type="molecule type" value="Genomic_DNA"/>
</dbReference>
<gene>
    <name evidence="3" type="ORF">UR08_08905</name>
</gene>
<accession>A0A3D8TR09</accession>
<dbReference type="InterPro" id="IPR005149">
    <property type="entry name" value="Tscrpt_reg_PadR_N"/>
</dbReference>
<dbReference type="InterPro" id="IPR036390">
    <property type="entry name" value="WH_DNA-bd_sf"/>
</dbReference>
<feature type="domain" description="Transcription regulator PadR N-terminal" evidence="2">
    <location>
        <begin position="7"/>
        <end position="82"/>
    </location>
</feature>
<comment type="caution">
    <text evidence="3">The sequence shown here is derived from an EMBL/GenBank/DDBJ whole genome shotgun (WGS) entry which is preliminary data.</text>
</comment>
<keyword evidence="4" id="KW-1185">Reference proteome</keyword>
<dbReference type="RefSeq" id="WP_165849974.1">
    <property type="nucleotide sequence ID" value="NZ_LARY01000002.1"/>
</dbReference>
<organism evidence="3 4">
    <name type="scientific">Listeria kieliensis</name>
    <dbReference type="NCBI Taxonomy" id="1621700"/>
    <lineage>
        <taxon>Bacteria</taxon>
        <taxon>Bacillati</taxon>
        <taxon>Bacillota</taxon>
        <taxon>Bacilli</taxon>
        <taxon>Bacillales</taxon>
        <taxon>Listeriaceae</taxon>
        <taxon>Listeria</taxon>
    </lineage>
</organism>
<dbReference type="Pfam" id="PF03551">
    <property type="entry name" value="PadR"/>
    <property type="match status" value="1"/>
</dbReference>
<dbReference type="InterPro" id="IPR036388">
    <property type="entry name" value="WH-like_DNA-bd_sf"/>
</dbReference>
<proteinExistence type="predicted"/>
<name>A0A3D8TR09_9LIST</name>
<evidence type="ECO:0000313" key="4">
    <source>
        <dbReference type="Proteomes" id="UP000257055"/>
    </source>
</evidence>
<reference evidence="4" key="1">
    <citation type="submission" date="2015-04" db="EMBL/GenBank/DDBJ databases">
        <authorList>
            <person name="Schardt J."/>
            <person name="Mueller-Herbst S."/>
            <person name="Scherer S."/>
            <person name="Huptas C."/>
        </authorList>
    </citation>
    <scope>NUCLEOTIDE SEQUENCE [LARGE SCALE GENOMIC DNA]</scope>
    <source>
        <strain evidence="4">Kiel-L1</strain>
    </source>
</reference>
<sequence length="188" mass="22447">MSLKLVILGVLDRHNVHPYDIKRFLKRYKWDYLFQISDAKIYYAFESLEKGGFVEVSEVVENEKTPTKTIYQITEAGRAQIEKELEKVLKKDVHSFKLIYPALLFFNYAEKERLLQLLDERRQRIEKELHQSFEENKHPEGSITAYITQNAIQHLTIDLEWLTSLYQKIQNDELKPQVTYDIEQFFAN</sequence>
<dbReference type="Proteomes" id="UP000257055">
    <property type="component" value="Unassembled WGS sequence"/>
</dbReference>
<keyword evidence="1" id="KW-0175">Coiled coil</keyword>
<evidence type="ECO:0000256" key="1">
    <source>
        <dbReference type="SAM" id="Coils"/>
    </source>
</evidence>